<dbReference type="Proteomes" id="UP000246004">
    <property type="component" value="Unassembled WGS sequence"/>
</dbReference>
<dbReference type="InterPro" id="IPR018255">
    <property type="entry name" value="Ribosomal_uL16_CS_euk_arc"/>
</dbReference>
<name>A0A2A2HED3_9EURY</name>
<gene>
    <name evidence="6" type="primary">rplP</name>
    <name evidence="4" type="synonym">rpl10e</name>
    <name evidence="5" type="ORF">ASJ82_03910</name>
    <name evidence="6" type="ORF">MSCUN_05780</name>
</gene>
<keyword evidence="7" id="KW-1185">Reference proteome</keyword>
<protein>
    <recommendedName>
        <fullName evidence="4">Large ribosomal subunit protein uL16</fullName>
    </recommendedName>
</protein>
<dbReference type="EMBL" id="LWMS01000013">
    <property type="protein sequence ID" value="PWL08547.1"/>
    <property type="molecule type" value="Genomic_DNA"/>
</dbReference>
<keyword evidence="3 4" id="KW-0687">Ribonucleoprotein</keyword>
<dbReference type="GO" id="GO:0003735">
    <property type="term" value="F:structural constituent of ribosome"/>
    <property type="evidence" value="ECO:0007669"/>
    <property type="project" value="InterPro"/>
</dbReference>
<dbReference type="InterPro" id="IPR001197">
    <property type="entry name" value="Ribosomal_uL16_euk_arch"/>
</dbReference>
<dbReference type="InterPro" id="IPR047873">
    <property type="entry name" value="Ribosomal_uL16"/>
</dbReference>
<dbReference type="GO" id="GO:1990904">
    <property type="term" value="C:ribonucleoprotein complex"/>
    <property type="evidence" value="ECO:0007669"/>
    <property type="project" value="UniProtKB-KW"/>
</dbReference>
<dbReference type="EMBL" id="LMVN01000008">
    <property type="protein sequence ID" value="PAV07782.1"/>
    <property type="molecule type" value="Genomic_DNA"/>
</dbReference>
<proteinExistence type="inferred from homology"/>
<evidence type="ECO:0000313" key="6">
    <source>
        <dbReference type="EMBL" id="PWL08547.1"/>
    </source>
</evidence>
<dbReference type="CDD" id="cd01433">
    <property type="entry name" value="Ribosomal_L16_L10e"/>
    <property type="match status" value="1"/>
</dbReference>
<dbReference type="SUPFAM" id="SSF54686">
    <property type="entry name" value="Ribosomal protein L16p/L10e"/>
    <property type="match status" value="1"/>
</dbReference>
<sequence>MVRPYTRKDYIRKIPASKIVQYDMGNLSEDFPLQVTLEVKEHTHLSHNSLEAARIAANRYLQRTTGKMGYRLKIRTYPHHIVRENPMATGAGADRVQSGMRGAFGKAVSSEALVRANQKIITAYVNAKDFEKAKVALNRAGMKLPVSCRIVVDKGADLVQF</sequence>
<dbReference type="NCBIfam" id="TIGR00279">
    <property type="entry name" value="uL16_euk_arch"/>
    <property type="match status" value="1"/>
</dbReference>
<comment type="caution">
    <text evidence="5">The sequence shown here is derived from an EMBL/GenBank/DDBJ whole genome shotgun (WGS) entry which is preliminary data.</text>
</comment>
<accession>A0A2A2HED3</accession>
<dbReference type="AlphaFoldDB" id="A0A2A2HED3"/>
<evidence type="ECO:0000313" key="5">
    <source>
        <dbReference type="EMBL" id="PAV07782.1"/>
    </source>
</evidence>
<dbReference type="GO" id="GO:0005840">
    <property type="term" value="C:ribosome"/>
    <property type="evidence" value="ECO:0007669"/>
    <property type="project" value="UniProtKB-KW"/>
</dbReference>
<keyword evidence="2 4" id="KW-0689">Ribosomal protein</keyword>
<dbReference type="InterPro" id="IPR022981">
    <property type="entry name" value="Ribosomal_uL16_arc"/>
</dbReference>
<comment type="similarity">
    <text evidence="1 4">Belongs to the universal ribosomal protein uL16 family.</text>
</comment>
<evidence type="ECO:0000256" key="4">
    <source>
        <dbReference type="HAMAP-Rule" id="MF_00448"/>
    </source>
</evidence>
<evidence type="ECO:0000256" key="1">
    <source>
        <dbReference type="ARBA" id="ARBA00008931"/>
    </source>
</evidence>
<dbReference type="OrthoDB" id="30538at2157"/>
<dbReference type="GO" id="GO:0006412">
    <property type="term" value="P:translation"/>
    <property type="evidence" value="ECO:0007669"/>
    <property type="project" value="UniProtKB-UniRule"/>
</dbReference>
<dbReference type="Proteomes" id="UP000217528">
    <property type="component" value="Unassembled WGS sequence"/>
</dbReference>
<organism evidence="5 7">
    <name type="scientific">Methanosphaera cuniculi</name>
    <dbReference type="NCBI Taxonomy" id="1077256"/>
    <lineage>
        <taxon>Archaea</taxon>
        <taxon>Methanobacteriati</taxon>
        <taxon>Methanobacteriota</taxon>
        <taxon>Methanomada group</taxon>
        <taxon>Methanobacteria</taxon>
        <taxon>Methanobacteriales</taxon>
        <taxon>Methanobacteriaceae</taxon>
        <taxon>Methanosphaera</taxon>
    </lineage>
</organism>
<evidence type="ECO:0000313" key="8">
    <source>
        <dbReference type="Proteomes" id="UP000246004"/>
    </source>
</evidence>
<dbReference type="PIRSF" id="PIRSF005590">
    <property type="entry name" value="Ribosomal_L10"/>
    <property type="match status" value="1"/>
</dbReference>
<dbReference type="PROSITE" id="PS01257">
    <property type="entry name" value="RIBOSOMAL_L10E"/>
    <property type="match status" value="1"/>
</dbReference>
<dbReference type="NCBIfam" id="NF003239">
    <property type="entry name" value="PRK04199.1-4"/>
    <property type="match status" value="1"/>
</dbReference>
<dbReference type="PANTHER" id="PTHR11726">
    <property type="entry name" value="60S RIBOSOMAL PROTEIN L10"/>
    <property type="match status" value="1"/>
</dbReference>
<dbReference type="InterPro" id="IPR036920">
    <property type="entry name" value="Ribosomal_uL16_sf"/>
</dbReference>
<reference evidence="6 8" key="1">
    <citation type="submission" date="2016-04" db="EMBL/GenBank/DDBJ databases">
        <title>Genome sequence of Methanosphaera cuniculi DSM 4103.</title>
        <authorList>
            <person name="Poehlein A."/>
            <person name="Seedorf H."/>
            <person name="Daniel R."/>
        </authorList>
    </citation>
    <scope>NUCLEOTIDE SEQUENCE [LARGE SCALE GENOMIC DNA]</scope>
    <source>
        <strain evidence="6 8">DSM 4103</strain>
    </source>
</reference>
<reference evidence="5 7" key="2">
    <citation type="journal article" date="2017" name="BMC Genomics">
        <title>Genomic analysis of methanogenic archaea reveals a shift towards energy conservation.</title>
        <authorList>
            <person name="Gilmore S.P."/>
            <person name="Henske J.K."/>
            <person name="Sexton J.A."/>
            <person name="Solomon K.V."/>
            <person name="Seppala S."/>
            <person name="Yoo J.I."/>
            <person name="Huyett L.M."/>
            <person name="Pressman A."/>
            <person name="Cogan J.Z."/>
            <person name="Kivenson V."/>
            <person name="Peng X."/>
            <person name="Tan Y."/>
            <person name="Valentine D.L."/>
            <person name="O'Malley M.A."/>
        </authorList>
    </citation>
    <scope>NUCLEOTIDE SEQUENCE [LARGE SCALE GENOMIC DNA]</scope>
    <source>
        <strain evidence="5 7">1R-7</strain>
    </source>
</reference>
<dbReference type="Gene3D" id="3.90.1170.10">
    <property type="entry name" value="Ribosomal protein L10e/L16"/>
    <property type="match status" value="1"/>
</dbReference>
<dbReference type="HAMAP" id="MF_00448">
    <property type="entry name" value="Ribosomal_uL16_arch"/>
    <property type="match status" value="1"/>
</dbReference>
<dbReference type="InterPro" id="IPR016180">
    <property type="entry name" value="Ribosomal_uL16_dom"/>
</dbReference>
<evidence type="ECO:0000256" key="3">
    <source>
        <dbReference type="ARBA" id="ARBA00023274"/>
    </source>
</evidence>
<evidence type="ECO:0000256" key="2">
    <source>
        <dbReference type="ARBA" id="ARBA00022980"/>
    </source>
</evidence>
<dbReference type="Pfam" id="PF00252">
    <property type="entry name" value="Ribosomal_L16"/>
    <property type="match status" value="1"/>
</dbReference>
<dbReference type="RefSeq" id="WP_095608317.1">
    <property type="nucleotide sequence ID" value="NZ_CANQEZ010000003.1"/>
</dbReference>
<evidence type="ECO:0000313" key="7">
    <source>
        <dbReference type="Proteomes" id="UP000217528"/>
    </source>
</evidence>